<evidence type="ECO:0000313" key="1">
    <source>
        <dbReference type="EMBL" id="KAJ4449831.1"/>
    </source>
</evidence>
<accession>A0ABQ8TT01</accession>
<organism evidence="1 2">
    <name type="scientific">Periplaneta americana</name>
    <name type="common">American cockroach</name>
    <name type="synonym">Blatta americana</name>
    <dbReference type="NCBI Taxonomy" id="6978"/>
    <lineage>
        <taxon>Eukaryota</taxon>
        <taxon>Metazoa</taxon>
        <taxon>Ecdysozoa</taxon>
        <taxon>Arthropoda</taxon>
        <taxon>Hexapoda</taxon>
        <taxon>Insecta</taxon>
        <taxon>Pterygota</taxon>
        <taxon>Neoptera</taxon>
        <taxon>Polyneoptera</taxon>
        <taxon>Dictyoptera</taxon>
        <taxon>Blattodea</taxon>
        <taxon>Blattoidea</taxon>
        <taxon>Blattidae</taxon>
        <taxon>Blattinae</taxon>
        <taxon>Periplaneta</taxon>
    </lineage>
</organism>
<evidence type="ECO:0000313" key="2">
    <source>
        <dbReference type="Proteomes" id="UP001148838"/>
    </source>
</evidence>
<name>A0ABQ8TT01_PERAM</name>
<keyword evidence="2" id="KW-1185">Reference proteome</keyword>
<sequence>MAGLYEGGNEPPGSLKAIYSERVKELMCLKNEGWVLRRKIPSDLGHLVTRNECTSAHSELDIVPLSHICDTVHEVNYPKTGLNPISDTKKTPLMRQLDQKIMG</sequence>
<dbReference type="Proteomes" id="UP001148838">
    <property type="component" value="Unassembled WGS sequence"/>
</dbReference>
<reference evidence="1 2" key="1">
    <citation type="journal article" date="2022" name="Allergy">
        <title>Genome assembly and annotation of Periplaneta americana reveal a comprehensive cockroach allergen profile.</title>
        <authorList>
            <person name="Wang L."/>
            <person name="Xiong Q."/>
            <person name="Saelim N."/>
            <person name="Wang L."/>
            <person name="Nong W."/>
            <person name="Wan A.T."/>
            <person name="Shi M."/>
            <person name="Liu X."/>
            <person name="Cao Q."/>
            <person name="Hui J.H.L."/>
            <person name="Sookrung N."/>
            <person name="Leung T.F."/>
            <person name="Tungtrongchitr A."/>
            <person name="Tsui S.K.W."/>
        </authorList>
    </citation>
    <scope>NUCLEOTIDE SEQUENCE [LARGE SCALE GENOMIC DNA]</scope>
    <source>
        <strain evidence="1">PWHHKU_190912</strain>
    </source>
</reference>
<protein>
    <submittedName>
        <fullName evidence="1">Uncharacterized protein</fullName>
    </submittedName>
</protein>
<proteinExistence type="predicted"/>
<gene>
    <name evidence="1" type="ORF">ANN_01237</name>
</gene>
<comment type="caution">
    <text evidence="1">The sequence shown here is derived from an EMBL/GenBank/DDBJ whole genome shotgun (WGS) entry which is preliminary data.</text>
</comment>
<dbReference type="EMBL" id="JAJSOF020000003">
    <property type="protein sequence ID" value="KAJ4449831.1"/>
    <property type="molecule type" value="Genomic_DNA"/>
</dbReference>